<evidence type="ECO:0000256" key="2">
    <source>
        <dbReference type="ARBA" id="ARBA00011233"/>
    </source>
</evidence>
<evidence type="ECO:0000256" key="11">
    <source>
        <dbReference type="SAM" id="MobiDB-lite"/>
    </source>
</evidence>
<dbReference type="AlphaFoldDB" id="A0A9R1CSP6"/>
<evidence type="ECO:0000256" key="6">
    <source>
        <dbReference type="ARBA" id="ARBA00022737"/>
    </source>
</evidence>
<dbReference type="InterPro" id="IPR045087">
    <property type="entry name" value="Cu-oxidase_fam"/>
</dbReference>
<dbReference type="RefSeq" id="WP_256028928.1">
    <property type="nucleotide sequence ID" value="NZ_JAHLKM010000004.1"/>
</dbReference>
<dbReference type="InterPro" id="IPR001287">
    <property type="entry name" value="NO2-reductase_Cu"/>
</dbReference>
<comment type="cofactor">
    <cofactor evidence="10">
        <name>Cu(2+)</name>
        <dbReference type="ChEBI" id="CHEBI:29036"/>
    </cofactor>
</comment>
<feature type="compositionally biased region" description="Low complexity" evidence="11">
    <location>
        <begin position="21"/>
        <end position="31"/>
    </location>
</feature>
<dbReference type="PROSITE" id="PS51257">
    <property type="entry name" value="PROKAR_LIPOPROTEIN"/>
    <property type="match status" value="1"/>
</dbReference>
<dbReference type="PRINTS" id="PR00695">
    <property type="entry name" value="CUNO2RDTASE"/>
</dbReference>
<gene>
    <name evidence="13" type="primary">nirK</name>
    <name evidence="13" type="ORF">KM295_05500</name>
</gene>
<dbReference type="GO" id="GO:0050421">
    <property type="term" value="F:nitrite reductase (NO-forming) activity"/>
    <property type="evidence" value="ECO:0007669"/>
    <property type="project" value="UniProtKB-EC"/>
</dbReference>
<evidence type="ECO:0000256" key="1">
    <source>
        <dbReference type="ARBA" id="ARBA00001960"/>
    </source>
</evidence>
<evidence type="ECO:0000256" key="9">
    <source>
        <dbReference type="ARBA" id="ARBA00049340"/>
    </source>
</evidence>
<feature type="compositionally biased region" description="Polar residues" evidence="11">
    <location>
        <begin position="44"/>
        <end position="53"/>
    </location>
</feature>
<dbReference type="CDD" id="cd04208">
    <property type="entry name" value="CuRO_2_CuNIR"/>
    <property type="match status" value="1"/>
</dbReference>
<sequence>MTRNTNSDGKAKSSRRTLMKAAGAASALAFAGCVGGEETDEQPAENQEPQTQEEGLDPAKSLDTDRIAADPRDLPDPVDWDSPRDHEIEMTTTEETAEIEPGVTFDYMTFDGRIPGPMVRVRRGDTVRMTLTNPEENSMPHNIDFHAVYGPGGGANATTINPGESATIEFKAMYPGVHVYHCAVPNMDQHISAGMFGAILVEPEEGLPEVDRELYFGQHELYTDGKSGEEGHHSFSFDAMKREDPTYVLYNGEAYAFTENGRGPITVDKGERIRIFHSQGGPNLMSSWHGIGNVWETFYRDGDVVSDPDRYVETAPVAPGSVAIAEIDTPVPGPIKLVDHALSRVVRKGMLGVIQVEGSEEPDIYNPNP</sequence>
<feature type="domain" description="Plastocyanin-like" evidence="12">
    <location>
        <begin position="93"/>
        <end position="205"/>
    </location>
</feature>
<dbReference type="PANTHER" id="PTHR11709:SF394">
    <property type="entry name" value="FI03373P-RELATED"/>
    <property type="match status" value="1"/>
</dbReference>
<keyword evidence="7 13" id="KW-0560">Oxidoreductase</keyword>
<dbReference type="SUPFAM" id="SSF49503">
    <property type="entry name" value="Cupredoxins"/>
    <property type="match status" value="2"/>
</dbReference>
<keyword evidence="14" id="KW-1185">Reference proteome</keyword>
<evidence type="ECO:0000313" key="13">
    <source>
        <dbReference type="EMBL" id="MCQ4332961.1"/>
    </source>
</evidence>
<feature type="binding site" description="type 1 copper site" evidence="10">
    <location>
        <position position="340"/>
    </location>
    <ligand>
        <name>Cu cation</name>
        <dbReference type="ChEBI" id="CHEBI:23378"/>
        <label>1</label>
    </ligand>
</feature>
<dbReference type="FunFam" id="2.60.40.420:FF:000093">
    <property type="entry name" value="Copper-containing nitrite reductase"/>
    <property type="match status" value="1"/>
</dbReference>
<dbReference type="Gene3D" id="2.60.40.420">
    <property type="entry name" value="Cupredoxins - blue copper proteins"/>
    <property type="match status" value="2"/>
</dbReference>
<comment type="subunit">
    <text evidence="2">Homotrimer.</text>
</comment>
<comment type="caution">
    <text evidence="13">The sequence shown here is derived from an EMBL/GenBank/DDBJ whole genome shotgun (WGS) entry which is preliminary data.</text>
</comment>
<dbReference type="EC" id="1.7.2.1" evidence="3"/>
<accession>A0A9R1CSP6</accession>
<dbReference type="PROSITE" id="PS51318">
    <property type="entry name" value="TAT"/>
    <property type="match status" value="1"/>
</dbReference>
<dbReference type="InterPro" id="IPR006311">
    <property type="entry name" value="TAT_signal"/>
</dbReference>
<dbReference type="GO" id="GO:0005507">
    <property type="term" value="F:copper ion binding"/>
    <property type="evidence" value="ECO:0007669"/>
    <property type="project" value="InterPro"/>
</dbReference>
<keyword evidence="6" id="KW-0677">Repeat</keyword>
<dbReference type="EMBL" id="JAHLKM010000004">
    <property type="protein sequence ID" value="MCQ4332961.1"/>
    <property type="molecule type" value="Genomic_DNA"/>
</dbReference>
<keyword evidence="5 10" id="KW-0479">Metal-binding</keyword>
<evidence type="ECO:0000256" key="3">
    <source>
        <dbReference type="ARBA" id="ARBA00011882"/>
    </source>
</evidence>
<feature type="binding site" description="type 1 copper site" evidence="10">
    <location>
        <position position="181"/>
    </location>
    <ligand>
        <name>Cu cation</name>
        <dbReference type="ChEBI" id="CHEBI:23378"/>
        <label>1</label>
    </ligand>
</feature>
<evidence type="ECO:0000256" key="8">
    <source>
        <dbReference type="ARBA" id="ARBA00023008"/>
    </source>
</evidence>
<evidence type="ECO:0000259" key="12">
    <source>
        <dbReference type="Pfam" id="PF07732"/>
    </source>
</evidence>
<proteinExistence type="predicted"/>
<name>A0A9R1CSP6_9EURY</name>
<dbReference type="CDD" id="cd11020">
    <property type="entry name" value="CuRO_1_CuNIR"/>
    <property type="match status" value="1"/>
</dbReference>
<feature type="binding site" description="type 1 copper site" evidence="10">
    <location>
        <position position="141"/>
    </location>
    <ligand>
        <name>Cu cation</name>
        <dbReference type="ChEBI" id="CHEBI:23378"/>
        <label>1</label>
    </ligand>
</feature>
<feature type="binding site" description="type 1 copper site" evidence="10">
    <location>
        <position position="190"/>
    </location>
    <ligand>
        <name>Cu cation</name>
        <dbReference type="ChEBI" id="CHEBI:23378"/>
        <label>1</label>
    </ligand>
</feature>
<feature type="binding site" description="type 1 copper site" evidence="10">
    <location>
        <position position="146"/>
    </location>
    <ligand>
        <name>Cu cation</name>
        <dbReference type="ChEBI" id="CHEBI:23378"/>
        <label>1</label>
    </ligand>
</feature>
<evidence type="ECO:0000256" key="4">
    <source>
        <dbReference type="ARBA" id="ARBA00017290"/>
    </source>
</evidence>
<comment type="catalytic activity">
    <reaction evidence="9">
        <text>nitric oxide + Fe(III)-[cytochrome c] + H2O = Fe(II)-[cytochrome c] + nitrite + 2 H(+)</text>
        <dbReference type="Rhea" id="RHEA:15233"/>
        <dbReference type="Rhea" id="RHEA-COMP:10350"/>
        <dbReference type="Rhea" id="RHEA-COMP:14399"/>
        <dbReference type="ChEBI" id="CHEBI:15377"/>
        <dbReference type="ChEBI" id="CHEBI:15378"/>
        <dbReference type="ChEBI" id="CHEBI:16301"/>
        <dbReference type="ChEBI" id="CHEBI:16480"/>
        <dbReference type="ChEBI" id="CHEBI:29033"/>
        <dbReference type="ChEBI" id="CHEBI:29034"/>
        <dbReference type="EC" id="1.7.2.1"/>
    </reaction>
</comment>
<evidence type="ECO:0000256" key="5">
    <source>
        <dbReference type="ARBA" id="ARBA00022723"/>
    </source>
</evidence>
<dbReference type="InterPro" id="IPR008972">
    <property type="entry name" value="Cupredoxin"/>
</dbReference>
<keyword evidence="8 10" id="KW-0186">Copper</keyword>
<evidence type="ECO:0000256" key="10">
    <source>
        <dbReference type="PIRSR" id="PIRSR601287-1"/>
    </source>
</evidence>
<evidence type="ECO:0000256" key="7">
    <source>
        <dbReference type="ARBA" id="ARBA00023002"/>
    </source>
</evidence>
<organism evidence="13 14">
    <name type="scientific">Natronomonas aquatica</name>
    <dbReference type="NCBI Taxonomy" id="2841590"/>
    <lineage>
        <taxon>Archaea</taxon>
        <taxon>Methanobacteriati</taxon>
        <taxon>Methanobacteriota</taxon>
        <taxon>Stenosarchaea group</taxon>
        <taxon>Halobacteria</taxon>
        <taxon>Halobacteriales</taxon>
        <taxon>Natronomonadaceae</taxon>
        <taxon>Natronomonas</taxon>
    </lineage>
</organism>
<evidence type="ECO:0000313" key="14">
    <source>
        <dbReference type="Proteomes" id="UP001139494"/>
    </source>
</evidence>
<dbReference type="PANTHER" id="PTHR11709">
    <property type="entry name" value="MULTI-COPPER OXIDASE"/>
    <property type="match status" value="1"/>
</dbReference>
<comment type="cofactor">
    <cofactor evidence="1 10">
        <name>Cu(+)</name>
        <dbReference type="ChEBI" id="CHEBI:49552"/>
    </cofactor>
</comment>
<dbReference type="NCBIfam" id="TIGR02376">
    <property type="entry name" value="Cu_nitrite_red"/>
    <property type="match status" value="1"/>
</dbReference>
<dbReference type="Proteomes" id="UP001139494">
    <property type="component" value="Unassembled WGS sequence"/>
</dbReference>
<dbReference type="InterPro" id="IPR011707">
    <property type="entry name" value="Cu-oxidase-like_N"/>
</dbReference>
<protein>
    <recommendedName>
        <fullName evidence="4">Copper-containing nitrite reductase</fullName>
        <ecNumber evidence="3">1.7.2.1</ecNumber>
    </recommendedName>
</protein>
<feature type="binding site" description="type 1 copper site" evidence="10">
    <location>
        <position position="195"/>
    </location>
    <ligand>
        <name>Cu cation</name>
        <dbReference type="ChEBI" id="CHEBI:23378"/>
        <label>1</label>
    </ligand>
</feature>
<feature type="region of interest" description="Disordered" evidence="11">
    <location>
        <begin position="1"/>
        <end position="84"/>
    </location>
</feature>
<feature type="compositionally biased region" description="Basic and acidic residues" evidence="11">
    <location>
        <begin position="60"/>
        <end position="84"/>
    </location>
</feature>
<dbReference type="Pfam" id="PF07732">
    <property type="entry name" value="Cu-oxidase_3"/>
    <property type="match status" value="1"/>
</dbReference>
<reference evidence="13" key="1">
    <citation type="journal article" date="2023" name="Front. Microbiol.">
        <title>Genomic-based phylogenetic and metabolic analyses of the genus Natronomonas, and description of Natronomonas aquatica sp. nov.</title>
        <authorList>
            <person name="Garcia-Roldan A."/>
            <person name="Duran-Viseras A."/>
            <person name="de la Haba R.R."/>
            <person name="Corral P."/>
            <person name="Sanchez-Porro C."/>
            <person name="Ventosa A."/>
        </authorList>
    </citation>
    <scope>NUCLEOTIDE SEQUENCE</scope>
    <source>
        <strain evidence="13">F2-12</strain>
    </source>
</reference>
<feature type="binding site" description="type 1 copper site" evidence="10">
    <location>
        <position position="182"/>
    </location>
    <ligand>
        <name>Cu cation</name>
        <dbReference type="ChEBI" id="CHEBI:23378"/>
        <label>1</label>
    </ligand>
</feature>